<comment type="caution">
    <text evidence="2">The sequence shown here is derived from an EMBL/GenBank/DDBJ whole genome shotgun (WGS) entry which is preliminary data.</text>
</comment>
<evidence type="ECO:0000256" key="1">
    <source>
        <dbReference type="SAM" id="MobiDB-lite"/>
    </source>
</evidence>
<name>A0A8H5FWR0_9AGAR</name>
<sequence>MVNTQSSPGGQSSPSEPDTSSRTGQEASQIPQDVSAELNLSSEPEIPMRLHLEAWVKRWQFHDALTRWAVWALNVPNQPPGYLHNNIFVTELTLNKNPSHSEDMFTCGPVPVVQDRNELARCFYNHKISKDEINWCAHGRWDNDKVQVCVIYDSIVAHHEGTYHRGAPELNPDGRLIHLVPKLYNAFCETLSMFYRPHLWSAIQMNDRMHFTATWILSL</sequence>
<protein>
    <submittedName>
        <fullName evidence="2">Uncharacterized protein</fullName>
    </submittedName>
</protein>
<keyword evidence="3" id="KW-1185">Reference proteome</keyword>
<reference evidence="2 3" key="1">
    <citation type="journal article" date="2020" name="ISME J.">
        <title>Uncovering the hidden diversity of litter-decomposition mechanisms in mushroom-forming fungi.</title>
        <authorList>
            <person name="Floudas D."/>
            <person name="Bentzer J."/>
            <person name="Ahren D."/>
            <person name="Johansson T."/>
            <person name="Persson P."/>
            <person name="Tunlid A."/>
        </authorList>
    </citation>
    <scope>NUCLEOTIDE SEQUENCE [LARGE SCALE GENOMIC DNA]</scope>
    <source>
        <strain evidence="2 3">CBS 146.42</strain>
    </source>
</reference>
<dbReference type="EMBL" id="JAACJO010000012">
    <property type="protein sequence ID" value="KAF5351764.1"/>
    <property type="molecule type" value="Genomic_DNA"/>
</dbReference>
<feature type="compositionally biased region" description="Low complexity" evidence="1">
    <location>
        <begin position="1"/>
        <end position="15"/>
    </location>
</feature>
<feature type="region of interest" description="Disordered" evidence="1">
    <location>
        <begin position="1"/>
        <end position="32"/>
    </location>
</feature>
<evidence type="ECO:0000313" key="2">
    <source>
        <dbReference type="EMBL" id="KAF5351764.1"/>
    </source>
</evidence>
<dbReference type="OrthoDB" id="9922773at2759"/>
<feature type="compositionally biased region" description="Polar residues" evidence="1">
    <location>
        <begin position="16"/>
        <end position="32"/>
    </location>
</feature>
<accession>A0A8H5FWR0</accession>
<dbReference type="Proteomes" id="UP000559027">
    <property type="component" value="Unassembled WGS sequence"/>
</dbReference>
<gene>
    <name evidence="2" type="ORF">D9756_007612</name>
</gene>
<organism evidence="2 3">
    <name type="scientific">Leucocoprinus leucothites</name>
    <dbReference type="NCBI Taxonomy" id="201217"/>
    <lineage>
        <taxon>Eukaryota</taxon>
        <taxon>Fungi</taxon>
        <taxon>Dikarya</taxon>
        <taxon>Basidiomycota</taxon>
        <taxon>Agaricomycotina</taxon>
        <taxon>Agaricomycetes</taxon>
        <taxon>Agaricomycetidae</taxon>
        <taxon>Agaricales</taxon>
        <taxon>Agaricineae</taxon>
        <taxon>Agaricaceae</taxon>
        <taxon>Leucocoprinus</taxon>
    </lineage>
</organism>
<proteinExistence type="predicted"/>
<evidence type="ECO:0000313" key="3">
    <source>
        <dbReference type="Proteomes" id="UP000559027"/>
    </source>
</evidence>
<dbReference type="AlphaFoldDB" id="A0A8H5FWR0"/>